<evidence type="ECO:0000313" key="4">
    <source>
        <dbReference type="WBParaSite" id="ACOC_0000134001-mRNA-1"/>
    </source>
</evidence>
<dbReference type="AlphaFoldDB" id="A0A0R3PC42"/>
<reference evidence="2 3" key="2">
    <citation type="submission" date="2018-11" db="EMBL/GenBank/DDBJ databases">
        <authorList>
            <consortium name="Pathogen Informatics"/>
        </authorList>
    </citation>
    <scope>NUCLEOTIDE SEQUENCE [LARGE SCALE GENOMIC DNA]</scope>
    <source>
        <strain evidence="2 3">Costa Rica</strain>
    </source>
</reference>
<protein>
    <submittedName>
        <fullName evidence="4">Transposase</fullName>
    </submittedName>
</protein>
<keyword evidence="3" id="KW-1185">Reference proteome</keyword>
<sequence length="95" mass="11055">MNLGWWRIMKWIMMQAIRKQRGSIPYLTLFSNPRENALAVILPRLQGKSARQAFCDIHKEDEILKQQPKQHTKCSIVGDGSEETNRMQEVLDSTL</sequence>
<dbReference type="EMBL" id="UYYA01000193">
    <property type="protein sequence ID" value="VDM52926.1"/>
    <property type="molecule type" value="Genomic_DNA"/>
</dbReference>
<evidence type="ECO:0000256" key="1">
    <source>
        <dbReference type="SAM" id="MobiDB-lite"/>
    </source>
</evidence>
<dbReference type="Proteomes" id="UP000267027">
    <property type="component" value="Unassembled WGS sequence"/>
</dbReference>
<name>A0A0R3PC42_ANGCS</name>
<evidence type="ECO:0000313" key="3">
    <source>
        <dbReference type="Proteomes" id="UP000267027"/>
    </source>
</evidence>
<gene>
    <name evidence="2" type="ORF">ACOC_LOCUS1341</name>
</gene>
<reference evidence="4" key="1">
    <citation type="submission" date="2017-02" db="UniProtKB">
        <authorList>
            <consortium name="WormBaseParasite"/>
        </authorList>
    </citation>
    <scope>IDENTIFICATION</scope>
</reference>
<proteinExistence type="predicted"/>
<feature type="region of interest" description="Disordered" evidence="1">
    <location>
        <begin position="74"/>
        <end position="95"/>
    </location>
</feature>
<accession>A0A0R3PC42</accession>
<evidence type="ECO:0000313" key="2">
    <source>
        <dbReference type="EMBL" id="VDM52926.1"/>
    </source>
</evidence>
<dbReference type="WBParaSite" id="ACOC_0000134001-mRNA-1">
    <property type="protein sequence ID" value="ACOC_0000134001-mRNA-1"/>
    <property type="gene ID" value="ACOC_0000134001"/>
</dbReference>
<organism evidence="4">
    <name type="scientific">Angiostrongylus costaricensis</name>
    <name type="common">Nematode worm</name>
    <dbReference type="NCBI Taxonomy" id="334426"/>
    <lineage>
        <taxon>Eukaryota</taxon>
        <taxon>Metazoa</taxon>
        <taxon>Ecdysozoa</taxon>
        <taxon>Nematoda</taxon>
        <taxon>Chromadorea</taxon>
        <taxon>Rhabditida</taxon>
        <taxon>Rhabditina</taxon>
        <taxon>Rhabditomorpha</taxon>
        <taxon>Strongyloidea</taxon>
        <taxon>Metastrongylidae</taxon>
        <taxon>Angiostrongylus</taxon>
    </lineage>
</organism>